<accession>A0ABM0TPV8</accession>
<organism evidence="4 5">
    <name type="scientific">Camelina sativa</name>
    <name type="common">False flax</name>
    <name type="synonym">Myagrum sativum</name>
    <dbReference type="NCBI Taxonomy" id="90675"/>
    <lineage>
        <taxon>Eukaryota</taxon>
        <taxon>Viridiplantae</taxon>
        <taxon>Streptophyta</taxon>
        <taxon>Embryophyta</taxon>
        <taxon>Tracheophyta</taxon>
        <taxon>Spermatophyta</taxon>
        <taxon>Magnoliopsida</taxon>
        <taxon>eudicotyledons</taxon>
        <taxon>Gunneridae</taxon>
        <taxon>Pentapetalae</taxon>
        <taxon>rosids</taxon>
        <taxon>malvids</taxon>
        <taxon>Brassicales</taxon>
        <taxon>Brassicaceae</taxon>
        <taxon>Camelineae</taxon>
        <taxon>Camelina</taxon>
    </lineage>
</organism>
<protein>
    <submittedName>
        <fullName evidence="5">L10-interacting MYB domain-containing protein-like isoform X1</fullName>
    </submittedName>
</protein>
<evidence type="ECO:0000256" key="2">
    <source>
        <dbReference type="SAM" id="Phobius"/>
    </source>
</evidence>
<feature type="domain" description="Myb/SANT-like" evidence="3">
    <location>
        <begin position="180"/>
        <end position="274"/>
    </location>
</feature>
<evidence type="ECO:0000259" key="3">
    <source>
        <dbReference type="Pfam" id="PF12776"/>
    </source>
</evidence>
<name>A0ABM0TPV8_CAMSA</name>
<dbReference type="Pfam" id="PF12776">
    <property type="entry name" value="Myb_DNA-bind_3"/>
    <property type="match status" value="4"/>
</dbReference>
<feature type="domain" description="Myb/SANT-like" evidence="3">
    <location>
        <begin position="344"/>
        <end position="437"/>
    </location>
</feature>
<keyword evidence="4" id="KW-1185">Reference proteome</keyword>
<dbReference type="PANTHER" id="PTHR46929:SF28">
    <property type="entry name" value="MYB_SANT-LIKE DNA-BINDING DOMAIN PROTEIN"/>
    <property type="match status" value="1"/>
</dbReference>
<reference evidence="5" key="2">
    <citation type="submission" date="2025-08" db="UniProtKB">
        <authorList>
            <consortium name="RefSeq"/>
        </authorList>
    </citation>
    <scope>IDENTIFICATION</scope>
    <source>
        <tissue evidence="5">Leaf</tissue>
    </source>
</reference>
<feature type="domain" description="Myb/SANT-like" evidence="3">
    <location>
        <begin position="555"/>
        <end position="649"/>
    </location>
</feature>
<feature type="transmembrane region" description="Helical" evidence="2">
    <location>
        <begin position="437"/>
        <end position="457"/>
    </location>
</feature>
<dbReference type="InterPro" id="IPR024752">
    <property type="entry name" value="Myb/SANT-like_dom"/>
</dbReference>
<dbReference type="PANTHER" id="PTHR46929">
    <property type="entry name" value="EXPRESSED PROTEIN"/>
    <property type="match status" value="1"/>
</dbReference>
<evidence type="ECO:0000313" key="5">
    <source>
        <dbReference type="RefSeq" id="XP_010429483.1"/>
    </source>
</evidence>
<dbReference type="GeneID" id="104713954"/>
<feature type="compositionally biased region" description="Polar residues" evidence="1">
    <location>
        <begin position="323"/>
        <end position="337"/>
    </location>
</feature>
<gene>
    <name evidence="5" type="primary">LOC104713954</name>
</gene>
<keyword evidence="2" id="KW-1133">Transmembrane helix</keyword>
<evidence type="ECO:0000313" key="4">
    <source>
        <dbReference type="Proteomes" id="UP000694864"/>
    </source>
</evidence>
<proteinExistence type="predicted"/>
<keyword evidence="2" id="KW-0472">Membrane</keyword>
<dbReference type="RefSeq" id="XP_010429483.1">
    <property type="nucleotide sequence ID" value="XM_010431181.2"/>
</dbReference>
<sequence>MSGVQVTCCNDRTRMYWTPTMERFFIDLMLEHLNRGNRTGHTFTKQAWNEMLGVFNSKFGSQYDKDVLKSRYTNLWKQYNDVKSLLDHGGFVLDQTHQTVTGDESLWSLYLKAHPQARVYKTKPVLNYSDLCLIYGYTVADGRYSRSSHDFEFEDEVNGVNIGESSGGVVLSSKKSSKTEWTPVMDQYFIEIMLDQIGRGNKTGNAFSKQAWTDMLALFNVRFSSHYVKRVLRQRYNKLLKYYKDMEAILKEDGFSWDETRLMIAADDAVWDSYIKEHPLAKTYRMKSLPSYKDLDTIFACPDDQGTIPQPDQGKDLRDDGSAVQTSGTKASQVQSSDRTRTFWTPPMDYYLIDLLVDQVNNGNRVGQTFITSAWNEMITAFNAKFGSQHCKDVLKNRYKHLRRLYNDIKFLLEQNGFSWDTRRDMVIADDGIWNTYIQACYILFILLKILVIWLCLQMKHVQAHPEARSYRVKTIPSYPNLCFIFGKETSDGRYTRLAQAFDPSPAETALMIENGSTDGFKDTLGETHSFQMVVYASNEKNDYLCSNTGPPCIEWTQVMDHCLIDLMLEQVNRGNKIGETFTEQAWADMAECFNAKFGLQTDMFMLENRYILMMKERDDINSILNLDGFTWDEEKQTIVAEDEYWKAYIKDHPDATIYKGKTLDSYGNLCKIHEHLSQDSFNCENLMIELESYGHEIVSDFISPHKQQNKRPNPITPPLELTVHKAQKTGLETRKPLFDAEGDDDGCTKPIPRNEIYSGIGNAIDALQALPDMDDEFLLDACDLLEDERKAKTFLALDVSLRRKWLVRKLRPSSKF</sequence>
<dbReference type="Proteomes" id="UP000694864">
    <property type="component" value="Chromosome 9"/>
</dbReference>
<feature type="domain" description="Myb/SANT-like" evidence="3">
    <location>
        <begin position="16"/>
        <end position="110"/>
    </location>
</feature>
<feature type="region of interest" description="Disordered" evidence="1">
    <location>
        <begin position="309"/>
        <end position="338"/>
    </location>
</feature>
<reference evidence="4" key="1">
    <citation type="journal article" date="2014" name="Nat. Commun.">
        <title>The emerging biofuel crop Camelina sativa retains a highly undifferentiated hexaploid genome structure.</title>
        <authorList>
            <person name="Kagale S."/>
            <person name="Koh C."/>
            <person name="Nixon J."/>
            <person name="Bollina V."/>
            <person name="Clarke W.E."/>
            <person name="Tuteja R."/>
            <person name="Spillane C."/>
            <person name="Robinson S.J."/>
            <person name="Links M.G."/>
            <person name="Clarke C."/>
            <person name="Higgins E.E."/>
            <person name="Huebert T."/>
            <person name="Sharpe A.G."/>
            <person name="Parkin I.A."/>
        </authorList>
    </citation>
    <scope>NUCLEOTIDE SEQUENCE [LARGE SCALE GENOMIC DNA]</scope>
    <source>
        <strain evidence="4">cv. DH55</strain>
    </source>
</reference>
<keyword evidence="2" id="KW-0812">Transmembrane</keyword>
<evidence type="ECO:0000256" key="1">
    <source>
        <dbReference type="SAM" id="MobiDB-lite"/>
    </source>
</evidence>